<dbReference type="AlphaFoldDB" id="A0A7S8HAR6"/>
<feature type="compositionally biased region" description="Gly residues" evidence="1">
    <location>
        <begin position="260"/>
        <end position="313"/>
    </location>
</feature>
<proteinExistence type="predicted"/>
<evidence type="ECO:0000256" key="2">
    <source>
        <dbReference type="SAM" id="SignalP"/>
    </source>
</evidence>
<evidence type="ECO:0000256" key="1">
    <source>
        <dbReference type="SAM" id="MobiDB-lite"/>
    </source>
</evidence>
<accession>A0A7S8HAR6</accession>
<dbReference type="EMBL" id="CP058214">
    <property type="protein sequence ID" value="QPC41714.1"/>
    <property type="molecule type" value="Genomic_DNA"/>
</dbReference>
<gene>
    <name evidence="4" type="ORF">HW532_02655</name>
</gene>
<dbReference type="InterPro" id="IPR006860">
    <property type="entry name" value="FecR"/>
</dbReference>
<evidence type="ECO:0000313" key="5">
    <source>
        <dbReference type="Proteomes" id="UP000593594"/>
    </source>
</evidence>
<name>A0A7S8HAR6_9HYPH</name>
<evidence type="ECO:0000259" key="3">
    <source>
        <dbReference type="Pfam" id="PF04773"/>
    </source>
</evidence>
<protein>
    <submittedName>
        <fullName evidence="4">FecR domain-containing protein</fullName>
    </submittedName>
</protein>
<dbReference type="Gene3D" id="2.60.120.1440">
    <property type="match status" value="1"/>
</dbReference>
<feature type="signal peptide" evidence="2">
    <location>
        <begin position="1"/>
        <end position="26"/>
    </location>
</feature>
<feature type="domain" description="FecR protein" evidence="3">
    <location>
        <begin position="61"/>
        <end position="161"/>
    </location>
</feature>
<dbReference type="RefSeq" id="WP_213162937.1">
    <property type="nucleotide sequence ID" value="NZ_CP058214.1"/>
</dbReference>
<feature type="chain" id="PRO_5032743343" evidence="2">
    <location>
        <begin position="27"/>
        <end position="313"/>
    </location>
</feature>
<reference evidence="4 5" key="1">
    <citation type="submission" date="2020-06" db="EMBL/GenBank/DDBJ databases">
        <title>Genome sequence of 2 isolates from Red Sea Mangroves.</title>
        <authorList>
            <person name="Sefrji F."/>
            <person name="Michoud G."/>
            <person name="Merlino G."/>
            <person name="Daffonchio D."/>
        </authorList>
    </citation>
    <scope>NUCLEOTIDE SEQUENCE [LARGE SCALE GENOMIC DNA]</scope>
    <source>
        <strain evidence="4 5">R1DC25</strain>
    </source>
</reference>
<dbReference type="Proteomes" id="UP000593594">
    <property type="component" value="Chromosome"/>
</dbReference>
<feature type="compositionally biased region" description="Low complexity" evidence="1">
    <location>
        <begin position="238"/>
        <end position="259"/>
    </location>
</feature>
<dbReference type="KEGG" id="kmn:HW532_02655"/>
<keyword evidence="2" id="KW-0732">Signal</keyword>
<organism evidence="4 5">
    <name type="scientific">Kaustia mangrovi</name>
    <dbReference type="NCBI Taxonomy" id="2593653"/>
    <lineage>
        <taxon>Bacteria</taxon>
        <taxon>Pseudomonadati</taxon>
        <taxon>Pseudomonadota</taxon>
        <taxon>Alphaproteobacteria</taxon>
        <taxon>Hyphomicrobiales</taxon>
        <taxon>Parvibaculaceae</taxon>
        <taxon>Kaustia</taxon>
    </lineage>
</organism>
<sequence length="313" mass="31864">MRWGSFRAAICAMPALVLTAASGQTAPEMIGRAVSIENVVVRSASGGAVRLKTGDGVHFRDRIRARSQSRGQIEFLDSTKIVVGPGAQIVLDEFVYTPRGTVKSATVTALKGAFRFISGSSPSQAYHIRSPASTMGIQGTAFDMYVGRGGQTAVMILKGRIRVCDRAQRCRVLDNPCEMAVVDARRGFVEEGRGIEKPVIGSLSMAAAFPFLTGQRNLVSRFRVGGAPRCANILRRAGAAPSSPARAEPASAPAGPASGISGGPGNPGNNKGVGGAGESPGGGGFGGGDVGRGDTAGGGRGNGRGGGRGGGRP</sequence>
<feature type="region of interest" description="Disordered" evidence="1">
    <location>
        <begin position="238"/>
        <end position="313"/>
    </location>
</feature>
<evidence type="ECO:0000313" key="4">
    <source>
        <dbReference type="EMBL" id="QPC41714.1"/>
    </source>
</evidence>
<keyword evidence="5" id="KW-1185">Reference proteome</keyword>
<dbReference type="Pfam" id="PF04773">
    <property type="entry name" value="FecR"/>
    <property type="match status" value="1"/>
</dbReference>